<dbReference type="EMBL" id="JARJCM010000153">
    <property type="protein sequence ID" value="KAJ7025465.1"/>
    <property type="molecule type" value="Genomic_DNA"/>
</dbReference>
<name>A0AAD6SG64_9AGAR</name>
<reference evidence="2" key="1">
    <citation type="submission" date="2023-03" db="EMBL/GenBank/DDBJ databases">
        <title>Massive genome expansion in bonnet fungi (Mycena s.s.) driven by repeated elements and novel gene families across ecological guilds.</title>
        <authorList>
            <consortium name="Lawrence Berkeley National Laboratory"/>
            <person name="Harder C.B."/>
            <person name="Miyauchi S."/>
            <person name="Viragh M."/>
            <person name="Kuo A."/>
            <person name="Thoen E."/>
            <person name="Andreopoulos B."/>
            <person name="Lu D."/>
            <person name="Skrede I."/>
            <person name="Drula E."/>
            <person name="Henrissat B."/>
            <person name="Morin E."/>
            <person name="Kohler A."/>
            <person name="Barry K."/>
            <person name="LaButti K."/>
            <person name="Morin E."/>
            <person name="Salamov A."/>
            <person name="Lipzen A."/>
            <person name="Mereny Z."/>
            <person name="Hegedus B."/>
            <person name="Baldrian P."/>
            <person name="Stursova M."/>
            <person name="Weitz H."/>
            <person name="Taylor A."/>
            <person name="Grigoriev I.V."/>
            <person name="Nagy L.G."/>
            <person name="Martin F."/>
            <person name="Kauserud H."/>
        </authorList>
    </citation>
    <scope>NUCLEOTIDE SEQUENCE</scope>
    <source>
        <strain evidence="2">CBHHK200</strain>
    </source>
</reference>
<feature type="non-terminal residue" evidence="2">
    <location>
        <position position="1"/>
    </location>
</feature>
<feature type="region of interest" description="Disordered" evidence="1">
    <location>
        <begin position="192"/>
        <end position="211"/>
    </location>
</feature>
<protein>
    <submittedName>
        <fullName evidence="2">Uncharacterized protein</fullName>
    </submittedName>
</protein>
<comment type="caution">
    <text evidence="2">The sequence shown here is derived from an EMBL/GenBank/DDBJ whole genome shotgun (WGS) entry which is preliminary data.</text>
</comment>
<sequence>SLQPISDTSVSTSKYFSALKVLCTRKHPVIHSTNRHHGRCTHPTNSPTRFPSPSPPSSIDAPRQPRQRSPHALCPSPSPPPFPSLIHPLSPPRQSTQLRSRAAHAARVAFGAANGRLRSDVASATHALLRTPPHPTPSPSGVPFHTIYVHRIAVAVPPRSPPFCPSTSWYPAPPHLVPSQVLGTLLTSPTARSLASMPAQRHRNPRPRGAGARARYDRLVILERQCSVARGAVQNSTPRSIARVRWGTPSPPRRPRCVRAGYCVESSRAACVAGLCAVPLHAWTSTALAITLPTRPARPALRPRAFP</sequence>
<feature type="region of interest" description="Disordered" evidence="1">
    <location>
        <begin position="30"/>
        <end position="101"/>
    </location>
</feature>
<dbReference type="AlphaFoldDB" id="A0AAD6SG64"/>
<dbReference type="Proteomes" id="UP001218188">
    <property type="component" value="Unassembled WGS sequence"/>
</dbReference>
<keyword evidence="3" id="KW-1185">Reference proteome</keyword>
<gene>
    <name evidence="2" type="ORF">C8F04DRAFT_136085</name>
</gene>
<evidence type="ECO:0000313" key="2">
    <source>
        <dbReference type="EMBL" id="KAJ7025465.1"/>
    </source>
</evidence>
<feature type="compositionally biased region" description="Basic residues" evidence="1">
    <location>
        <begin position="30"/>
        <end position="40"/>
    </location>
</feature>
<evidence type="ECO:0000256" key="1">
    <source>
        <dbReference type="SAM" id="MobiDB-lite"/>
    </source>
</evidence>
<organism evidence="2 3">
    <name type="scientific">Mycena alexandri</name>
    <dbReference type="NCBI Taxonomy" id="1745969"/>
    <lineage>
        <taxon>Eukaryota</taxon>
        <taxon>Fungi</taxon>
        <taxon>Dikarya</taxon>
        <taxon>Basidiomycota</taxon>
        <taxon>Agaricomycotina</taxon>
        <taxon>Agaricomycetes</taxon>
        <taxon>Agaricomycetidae</taxon>
        <taxon>Agaricales</taxon>
        <taxon>Marasmiineae</taxon>
        <taxon>Mycenaceae</taxon>
        <taxon>Mycena</taxon>
    </lineage>
</organism>
<proteinExistence type="predicted"/>
<evidence type="ECO:0000313" key="3">
    <source>
        <dbReference type="Proteomes" id="UP001218188"/>
    </source>
</evidence>
<accession>A0AAD6SG64</accession>